<evidence type="ECO:0000256" key="2">
    <source>
        <dbReference type="ARBA" id="ARBA00005543"/>
    </source>
</evidence>
<dbReference type="PANTHER" id="PTHR36091">
    <property type="entry name" value="ALTERED INHERITANCE OF MITOCHONDRIA PROTEIN 9, MITOCHONDRIAL"/>
    <property type="match status" value="1"/>
</dbReference>
<evidence type="ECO:0000256" key="6">
    <source>
        <dbReference type="ARBA" id="ARBA00031849"/>
    </source>
</evidence>
<evidence type="ECO:0000256" key="1">
    <source>
        <dbReference type="ARBA" id="ARBA00004173"/>
    </source>
</evidence>
<feature type="domain" description="Aminoglycoside phosphotransferase" evidence="7">
    <location>
        <begin position="286"/>
        <end position="339"/>
    </location>
</feature>
<accession>A0A0A2JFQ4</accession>
<evidence type="ECO:0000259" key="7">
    <source>
        <dbReference type="Pfam" id="PF01636"/>
    </source>
</evidence>
<dbReference type="InterPro" id="IPR051035">
    <property type="entry name" value="Mito_inheritance_9"/>
</dbReference>
<proteinExistence type="inferred from homology"/>
<dbReference type="PANTHER" id="PTHR36091:SF1">
    <property type="entry name" value="ALTERED INHERITANCE OF MITOCHONDRIA PROTEIN 9, MITOCHONDRIAL"/>
    <property type="match status" value="1"/>
</dbReference>
<dbReference type="EMBL" id="JQFZ01000250">
    <property type="protein sequence ID" value="KGO53611.1"/>
    <property type="molecule type" value="Genomic_DNA"/>
</dbReference>
<dbReference type="GeneID" id="27678910"/>
<dbReference type="Proteomes" id="UP000030143">
    <property type="component" value="Unassembled WGS sequence"/>
</dbReference>
<dbReference type="AlphaFoldDB" id="A0A0A2JFQ4"/>
<dbReference type="Pfam" id="PF01636">
    <property type="entry name" value="APH"/>
    <property type="match status" value="1"/>
</dbReference>
<evidence type="ECO:0000256" key="4">
    <source>
        <dbReference type="ARBA" id="ARBA00022946"/>
    </source>
</evidence>
<dbReference type="HOGENOM" id="CLU_019189_13_1_1"/>
<gene>
    <name evidence="8" type="ORF">PEX2_062190</name>
</gene>
<evidence type="ECO:0000313" key="8">
    <source>
        <dbReference type="EMBL" id="KGO53611.1"/>
    </source>
</evidence>
<dbReference type="GO" id="GO:0016740">
    <property type="term" value="F:transferase activity"/>
    <property type="evidence" value="ECO:0007669"/>
    <property type="project" value="UniProtKB-KW"/>
</dbReference>
<dbReference type="RefSeq" id="XP_016596213.1">
    <property type="nucleotide sequence ID" value="XM_016743490.1"/>
</dbReference>
<keyword evidence="4" id="KW-0809">Transit peptide</keyword>
<evidence type="ECO:0000313" key="9">
    <source>
        <dbReference type="Proteomes" id="UP000030143"/>
    </source>
</evidence>
<sequence>MYLPGEKISRQALHRYTRHRWLFNEEKELSKRYVEFDLQQLLQVAVSVCEGAQFCTRITKCAEGLHNKAFILTMDNGCEVLAKLPNPNAGPARFTVASEIATRKLLSDVLNVPVPRVLAWSFDAASSPVGAEYIIEEKAPGVRLGSVWNQWPRNSKLQLIIQVIDIQNTLTSVAFDMHGCIYFKDDLRSLGEEPKESKILSTTTSIPDMFAIGPLTTGELWNGVRSGMNLDRGPWKDPSDYTRALGHNEIAHIKSHAVPRMNYYQSLKTEENPEDGLALLTKYMKVASYLIPRSPNGAASNNVLMHPDLHLDNIFIDPETLKITGIVDWQSACVAPLFYHADVPRMCTHHGPLQEGWVIPERPEDFDSLSAEEQRKIDNDLESQILHKYYEAQVYKRSPRHWSVLQNKRIPIIQKPVWLVTGVWENRNLVFLRESLISLFAHWEELLPDIPCPISFTNEDVELHSKEEENIRGVGKLLTVFRDESVLPVDGMVEPEDYDIAQKNSRKFKDIFIGLAKDDEEKELFTKLWPYQEPADT</sequence>
<reference evidence="8 9" key="1">
    <citation type="journal article" date="2015" name="Mol. Plant Microbe Interact.">
        <title>Genome, transcriptome, and functional analyses of Penicillium expansum provide new insights into secondary metabolism and pathogenicity.</title>
        <authorList>
            <person name="Ballester A.R."/>
            <person name="Marcet-Houben M."/>
            <person name="Levin E."/>
            <person name="Sela N."/>
            <person name="Selma-Lazaro C."/>
            <person name="Carmona L."/>
            <person name="Wisniewski M."/>
            <person name="Droby S."/>
            <person name="Gonzalez-Candelas L."/>
            <person name="Gabaldon T."/>
        </authorList>
    </citation>
    <scope>NUCLEOTIDE SEQUENCE [LARGE SCALE GENOMIC DNA]</scope>
    <source>
        <strain evidence="8 9">MD-8</strain>
    </source>
</reference>
<dbReference type="InterPro" id="IPR002575">
    <property type="entry name" value="Aminoglycoside_PTrfase"/>
</dbReference>
<dbReference type="GO" id="GO:0005739">
    <property type="term" value="C:mitochondrion"/>
    <property type="evidence" value="ECO:0007669"/>
    <property type="project" value="UniProtKB-SubCell"/>
</dbReference>
<comment type="caution">
    <text evidence="8">The sequence shown here is derived from an EMBL/GenBank/DDBJ whole genome shotgun (WGS) entry which is preliminary data.</text>
</comment>
<dbReference type="InterPro" id="IPR011009">
    <property type="entry name" value="Kinase-like_dom_sf"/>
</dbReference>
<dbReference type="VEuPathDB" id="FungiDB:PEXP_067210"/>
<comment type="similarity">
    <text evidence="2">Belongs to the AIM9 family.</text>
</comment>
<keyword evidence="8" id="KW-0808">Transferase</keyword>
<protein>
    <recommendedName>
        <fullName evidence="3">Altered inheritance of mitochondria protein 9, mitochondrial</fullName>
    </recommendedName>
    <alternativeName>
        <fullName evidence="6">Found in mitochondrial proteome protein 29</fullName>
    </alternativeName>
</protein>
<dbReference type="Gene3D" id="3.90.1200.10">
    <property type="match status" value="1"/>
</dbReference>
<evidence type="ECO:0000256" key="5">
    <source>
        <dbReference type="ARBA" id="ARBA00023128"/>
    </source>
</evidence>
<keyword evidence="9" id="KW-1185">Reference proteome</keyword>
<name>A0A0A2JFQ4_PENEN</name>
<dbReference type="SUPFAM" id="SSF56112">
    <property type="entry name" value="Protein kinase-like (PK-like)"/>
    <property type="match status" value="1"/>
</dbReference>
<keyword evidence="5" id="KW-0496">Mitochondrion</keyword>
<organism evidence="8 9">
    <name type="scientific">Penicillium expansum</name>
    <name type="common">Blue mold rot fungus</name>
    <dbReference type="NCBI Taxonomy" id="27334"/>
    <lineage>
        <taxon>Eukaryota</taxon>
        <taxon>Fungi</taxon>
        <taxon>Dikarya</taxon>
        <taxon>Ascomycota</taxon>
        <taxon>Pezizomycotina</taxon>
        <taxon>Eurotiomycetes</taxon>
        <taxon>Eurotiomycetidae</taxon>
        <taxon>Eurotiales</taxon>
        <taxon>Aspergillaceae</taxon>
        <taxon>Penicillium</taxon>
    </lineage>
</organism>
<evidence type="ECO:0000256" key="3">
    <source>
        <dbReference type="ARBA" id="ARBA00016197"/>
    </source>
</evidence>
<comment type="subcellular location">
    <subcellularLocation>
        <location evidence="1">Mitochondrion</location>
    </subcellularLocation>
</comment>